<evidence type="ECO:0000256" key="7">
    <source>
        <dbReference type="ARBA" id="ARBA00023157"/>
    </source>
</evidence>
<dbReference type="Pfam" id="PF17103">
    <property type="entry name" value="Stealth_CR4"/>
    <property type="match status" value="1"/>
</dbReference>
<dbReference type="AlphaFoldDB" id="A0A3Q2YX68"/>
<organism evidence="13 14">
    <name type="scientific">Hippocampus comes</name>
    <name type="common">Tiger tail seahorse</name>
    <dbReference type="NCBI Taxonomy" id="109280"/>
    <lineage>
        <taxon>Eukaryota</taxon>
        <taxon>Metazoa</taxon>
        <taxon>Chordata</taxon>
        <taxon>Craniata</taxon>
        <taxon>Vertebrata</taxon>
        <taxon>Euteleostomi</taxon>
        <taxon>Actinopterygii</taxon>
        <taxon>Neopterygii</taxon>
        <taxon>Teleostei</taxon>
        <taxon>Neoteleostei</taxon>
        <taxon>Acanthomorphata</taxon>
        <taxon>Syngnathiaria</taxon>
        <taxon>Syngnathiformes</taxon>
        <taxon>Syngnathoidei</taxon>
        <taxon>Syngnathidae</taxon>
        <taxon>Hippocampus</taxon>
    </lineage>
</organism>
<feature type="domain" description="EF-hand" evidence="11">
    <location>
        <begin position="579"/>
        <end position="614"/>
    </location>
</feature>
<evidence type="ECO:0000256" key="10">
    <source>
        <dbReference type="SAM" id="MobiDB-lite"/>
    </source>
</evidence>
<feature type="domain" description="LNR" evidence="12">
    <location>
        <begin position="331"/>
        <end position="371"/>
    </location>
</feature>
<keyword evidence="3" id="KW-0812">Transmembrane</keyword>
<keyword evidence="7" id="KW-1015">Disulfide bond</keyword>
<keyword evidence="4" id="KW-0677">Repeat</keyword>
<keyword evidence="2" id="KW-0808">Transferase</keyword>
<dbReference type="Gene3D" id="4.10.470.20">
    <property type="match status" value="1"/>
</dbReference>
<keyword evidence="8" id="KW-0325">Glycoprotein</keyword>
<dbReference type="InterPro" id="IPR002048">
    <property type="entry name" value="EF_hand_dom"/>
</dbReference>
<dbReference type="InterPro" id="IPR021520">
    <property type="entry name" value="Stealth_CR2"/>
</dbReference>
<evidence type="ECO:0008006" key="15">
    <source>
        <dbReference type="Google" id="ProtNLM"/>
    </source>
</evidence>
<feature type="compositionally biased region" description="Polar residues" evidence="10">
    <location>
        <begin position="404"/>
        <end position="430"/>
    </location>
</feature>
<dbReference type="GO" id="GO:0005509">
    <property type="term" value="F:calcium ion binding"/>
    <property type="evidence" value="ECO:0007669"/>
    <property type="project" value="InterPro"/>
</dbReference>
<dbReference type="GO" id="GO:0003976">
    <property type="term" value="F:UDP-N-acetylglucosamine-lysosomal-enzyme N-acetylglucosaminephosphotransferase activity"/>
    <property type="evidence" value="ECO:0007669"/>
    <property type="project" value="TreeGrafter"/>
</dbReference>
<dbReference type="PROSITE" id="PS00018">
    <property type="entry name" value="EF_HAND_1"/>
    <property type="match status" value="1"/>
</dbReference>
<dbReference type="InterPro" id="IPR041536">
    <property type="entry name" value="GNPTAB_reg"/>
</dbReference>
<dbReference type="Pfam" id="PF11380">
    <property type="entry name" value="Stealth_CR2"/>
    <property type="match status" value="1"/>
</dbReference>
<dbReference type="Pfam" id="PF17102">
    <property type="entry name" value="Stealth_CR3"/>
    <property type="match status" value="1"/>
</dbReference>
<evidence type="ECO:0000313" key="13">
    <source>
        <dbReference type="Ensembl" id="ENSHCOP00000023532.1"/>
    </source>
</evidence>
<dbReference type="GO" id="GO:0046835">
    <property type="term" value="P:carbohydrate phosphorylation"/>
    <property type="evidence" value="ECO:0007669"/>
    <property type="project" value="TreeGrafter"/>
</dbReference>
<keyword evidence="6" id="KW-0472">Membrane</keyword>
<dbReference type="PANTHER" id="PTHR24045:SF0">
    <property type="entry name" value="N-ACETYLGLUCOSAMINE-1-PHOSPHOTRANSFERASE SUBUNITS ALPHA_BETA"/>
    <property type="match status" value="1"/>
</dbReference>
<evidence type="ECO:0000256" key="5">
    <source>
        <dbReference type="ARBA" id="ARBA00022989"/>
    </source>
</evidence>
<evidence type="ECO:0000256" key="6">
    <source>
        <dbReference type="ARBA" id="ARBA00023136"/>
    </source>
</evidence>
<name>A0A3Q2YX68_HIPCM</name>
<feature type="compositionally biased region" description="Basic and acidic residues" evidence="10">
    <location>
        <begin position="431"/>
        <end position="447"/>
    </location>
</feature>
<comment type="similarity">
    <text evidence="1">Belongs to the stealth family.</text>
</comment>
<dbReference type="InterPro" id="IPR031356">
    <property type="entry name" value="Stealth_CR4"/>
</dbReference>
<protein>
    <recommendedName>
        <fullName evidence="15">EF-hand domain-containing protein</fullName>
    </recommendedName>
</protein>
<dbReference type="Proteomes" id="UP000264820">
    <property type="component" value="Unplaced"/>
</dbReference>
<dbReference type="Ensembl" id="ENSHCOT00000015858.1">
    <property type="protein sequence ID" value="ENSHCOP00000023532.1"/>
    <property type="gene ID" value="ENSHCOG00000012169.1"/>
</dbReference>
<evidence type="ECO:0000256" key="4">
    <source>
        <dbReference type="ARBA" id="ARBA00022737"/>
    </source>
</evidence>
<dbReference type="PANTHER" id="PTHR24045">
    <property type="match status" value="1"/>
</dbReference>
<evidence type="ECO:0000313" key="14">
    <source>
        <dbReference type="Proteomes" id="UP000264820"/>
    </source>
</evidence>
<dbReference type="GO" id="GO:0005794">
    <property type="term" value="C:Golgi apparatus"/>
    <property type="evidence" value="ECO:0007669"/>
    <property type="project" value="TreeGrafter"/>
</dbReference>
<dbReference type="Pfam" id="PF18440">
    <property type="entry name" value="GlcNAc-1_reg"/>
    <property type="match status" value="1"/>
</dbReference>
<dbReference type="SMART" id="SM00004">
    <property type="entry name" value="NL"/>
    <property type="match status" value="1"/>
</dbReference>
<evidence type="ECO:0000256" key="8">
    <source>
        <dbReference type="ARBA" id="ARBA00023180"/>
    </source>
</evidence>
<evidence type="ECO:0000259" key="11">
    <source>
        <dbReference type="PROSITE" id="PS50222"/>
    </source>
</evidence>
<evidence type="ECO:0000259" key="12">
    <source>
        <dbReference type="PROSITE" id="PS50258"/>
    </source>
</evidence>
<dbReference type="InterPro" id="IPR018247">
    <property type="entry name" value="EF_Hand_1_Ca_BS"/>
</dbReference>
<dbReference type="GeneTree" id="ENSGT00390000006747"/>
<dbReference type="OMA" id="SHSNFMM"/>
<evidence type="ECO:0000256" key="9">
    <source>
        <dbReference type="ARBA" id="ARBA00046288"/>
    </source>
</evidence>
<dbReference type="InterPro" id="IPR000800">
    <property type="entry name" value="Notch_dom"/>
</dbReference>
<reference evidence="13" key="1">
    <citation type="submission" date="2025-08" db="UniProtKB">
        <authorList>
            <consortium name="Ensembl"/>
        </authorList>
    </citation>
    <scope>IDENTIFICATION</scope>
</reference>
<dbReference type="SUPFAM" id="SSF90193">
    <property type="entry name" value="Notch domain"/>
    <property type="match status" value="1"/>
</dbReference>
<dbReference type="Pfam" id="PF00066">
    <property type="entry name" value="Notch"/>
    <property type="match status" value="1"/>
</dbReference>
<dbReference type="PROSITE" id="PS50222">
    <property type="entry name" value="EF_HAND_2"/>
    <property type="match status" value="1"/>
</dbReference>
<dbReference type="InterPro" id="IPR047141">
    <property type="entry name" value="Stealth"/>
</dbReference>
<dbReference type="GO" id="GO:0016256">
    <property type="term" value="P:N-glycan processing to lysosome"/>
    <property type="evidence" value="ECO:0007669"/>
    <property type="project" value="TreeGrafter"/>
</dbReference>
<keyword evidence="5" id="KW-1133">Transmembrane helix</keyword>
<evidence type="ECO:0000256" key="3">
    <source>
        <dbReference type="ARBA" id="ARBA00022692"/>
    </source>
</evidence>
<accession>A0A3Q2YX68</accession>
<dbReference type="InterPro" id="IPR035993">
    <property type="entry name" value="Notch-like_dom_sf"/>
</dbReference>
<dbReference type="Gene3D" id="1.10.238.10">
    <property type="entry name" value="EF-hand"/>
    <property type="match status" value="1"/>
</dbReference>
<evidence type="ECO:0000256" key="2">
    <source>
        <dbReference type="ARBA" id="ARBA00022679"/>
    </source>
</evidence>
<comment type="subcellular location">
    <subcellularLocation>
        <location evidence="9">Endomembrane system</location>
        <topology evidence="9">Single-pass type I membrane protein</topology>
    </subcellularLocation>
</comment>
<evidence type="ECO:0000256" key="1">
    <source>
        <dbReference type="ARBA" id="ARBA00007583"/>
    </source>
</evidence>
<dbReference type="PROSITE" id="PS50258">
    <property type="entry name" value="LNR"/>
    <property type="match status" value="1"/>
</dbReference>
<dbReference type="InterPro" id="IPR031357">
    <property type="entry name" value="Stealth_CR3"/>
</dbReference>
<keyword evidence="14" id="KW-1185">Reference proteome</keyword>
<proteinExistence type="inferred from homology"/>
<reference evidence="13" key="2">
    <citation type="submission" date="2025-09" db="UniProtKB">
        <authorList>
            <consortium name="Ensembl"/>
        </authorList>
    </citation>
    <scope>IDENTIFICATION</scope>
</reference>
<feature type="region of interest" description="Disordered" evidence="10">
    <location>
        <begin position="397"/>
        <end position="447"/>
    </location>
</feature>
<sequence>SSFSLECPLSQCIVAPMVALNPGLPANMTTRELPSVLPSFSPAKALLQFTKPLQPSNTVSVVVFHSRADAYVVSQHGITAWLLCCVFQTTDKEAPGLIQMENLAYLTGFPQSYKVSEMLRGKLSATVKSRITAFELYPGAGIALLYLKTPQDFIFLLQLAKSSRLKLDGKKLTISPVYLFWDMRAITEVVSNRFEENGALLYSLRSMEKHAPWVRHVYIVTNGQIPSWLNLQNPRVSIVTHKEIFLNMSHLPNFNSHAIESHLHRIPGISQKFLYLNDDMMFGKDAWLDDFYTPTDGIKRISINFDNSFSNQHNRPLTSLQVYLAWPLGACSKGCPGNWINNGLCNEQCNNAACQWDGGDCKGSDQRQWCRTIGCICLLRHCARFWTFEGRNLRSIRSARDSDPSQAKKTQATSQKSSVTQKPPSFFSNENENRDPHIQSKQHGEKKQINTEMVDWKAPLGMNVQQFVASFKGFLKSFQELLEVSATYSNFTNGAMIGRKLQDTFTAILHRVNRLYNLKFGGMIRKVISHAPYMIDKLVMQELQDTFPQEFYETSSHHLRHRQDMQYAFSYFYFLMSVKQQANISKVFDAADKDHSGVLSESEIEALAVKIYQQPLEPEDLTSLENQLINCSKSLPNDVRELEPSQEVYRDQKMSQVTKKLIMNCKPIIDRIRSTFPDQKKYQIMGEDQVHFKMLHNNLAEADRIFDDIRKRPRKFICINDDLDHTQSRAQEVKKKLAIFYQSMFPRPSQFELPKGTSNKFLHMDDKYSLVWTHVCAVQSVLITKFPYLGNEHGTCPL</sequence>